<gene>
    <name evidence="2" type="ORF">AMOR_37390</name>
</gene>
<feature type="domain" description="Metallo-beta-lactamase" evidence="1">
    <location>
        <begin position="20"/>
        <end position="223"/>
    </location>
</feature>
<dbReference type="Pfam" id="PF23023">
    <property type="entry name" value="Anti-Pycsar_Apyc1"/>
    <property type="match status" value="1"/>
</dbReference>
<dbReference type="PANTHER" id="PTHR46018">
    <property type="entry name" value="ZINC PHOSPHODIESTERASE ELAC PROTEIN 1"/>
    <property type="match status" value="1"/>
</dbReference>
<evidence type="ECO:0000313" key="3">
    <source>
        <dbReference type="Proteomes" id="UP001162891"/>
    </source>
</evidence>
<protein>
    <recommendedName>
        <fullName evidence="1">Metallo-beta-lactamase domain-containing protein</fullName>
    </recommendedName>
</protein>
<reference evidence="3" key="1">
    <citation type="journal article" date="2022" name="Int. J. Syst. Evol. Microbiol.">
        <title>Anaeromyxobacter oryzae sp. nov., Anaeromyxobacter diazotrophicus sp. nov. and Anaeromyxobacter paludicola sp. nov., isolated from paddy soils.</title>
        <authorList>
            <person name="Itoh H."/>
            <person name="Xu Z."/>
            <person name="Mise K."/>
            <person name="Masuda Y."/>
            <person name="Ushijima N."/>
            <person name="Hayakawa C."/>
            <person name="Shiratori Y."/>
            <person name="Senoo K."/>
        </authorList>
    </citation>
    <scope>NUCLEOTIDE SEQUENCE [LARGE SCALE GENOMIC DNA]</scope>
    <source>
        <strain evidence="3">Red232</strain>
    </source>
</reference>
<dbReference type="EMBL" id="AP025591">
    <property type="protein sequence ID" value="BDG04743.1"/>
    <property type="molecule type" value="Genomic_DNA"/>
</dbReference>
<accession>A0ABN6MYE0</accession>
<dbReference type="PANTHER" id="PTHR46018:SF2">
    <property type="entry name" value="ZINC PHOSPHODIESTERASE ELAC PROTEIN 1"/>
    <property type="match status" value="1"/>
</dbReference>
<keyword evidence="3" id="KW-1185">Reference proteome</keyword>
<name>A0ABN6MYE0_9BACT</name>
<evidence type="ECO:0000259" key="1">
    <source>
        <dbReference type="SMART" id="SM00849"/>
    </source>
</evidence>
<organism evidence="2 3">
    <name type="scientific">Anaeromyxobacter oryzae</name>
    <dbReference type="NCBI Taxonomy" id="2918170"/>
    <lineage>
        <taxon>Bacteria</taxon>
        <taxon>Pseudomonadati</taxon>
        <taxon>Myxococcota</taxon>
        <taxon>Myxococcia</taxon>
        <taxon>Myxococcales</taxon>
        <taxon>Cystobacterineae</taxon>
        <taxon>Anaeromyxobacteraceae</taxon>
        <taxon>Anaeromyxobacter</taxon>
    </lineage>
</organism>
<dbReference type="InterPro" id="IPR036866">
    <property type="entry name" value="RibonucZ/Hydroxyglut_hydro"/>
</dbReference>
<dbReference type="SMART" id="SM00849">
    <property type="entry name" value="Lactamase_B"/>
    <property type="match status" value="1"/>
</dbReference>
<dbReference type="SUPFAM" id="SSF56281">
    <property type="entry name" value="Metallo-hydrolase/oxidoreductase"/>
    <property type="match status" value="1"/>
</dbReference>
<dbReference type="Proteomes" id="UP001162891">
    <property type="component" value="Chromosome"/>
</dbReference>
<evidence type="ECO:0000313" key="2">
    <source>
        <dbReference type="EMBL" id="BDG04743.1"/>
    </source>
</evidence>
<proteinExistence type="predicted"/>
<sequence length="246" mass="27048">MSDLHVLALGVGDAFSAEHYSTCLALRAEGRWLLVDCPHPIRKMMRDASVRSGVPVDLDEVEAVALTHLHADHSSGLEGLGYFSHFVLGRRARIAAHPDVARRLWDGHLAAGMEHDPRREPTARNLDDFFEMIPLTEGAAVRVGPFEIECRRTRHPVPTTAFRIRGGGRCVGCSADTEFDPELVDWLADADLVIHEAGFGIHTPLERLSALPPALRAKLRLAHFPDHLELTGSGIAPLEQGGWYPV</sequence>
<dbReference type="InterPro" id="IPR001279">
    <property type="entry name" value="Metallo-B-lactamas"/>
</dbReference>
<dbReference type="Gene3D" id="3.60.15.10">
    <property type="entry name" value="Ribonuclease Z/Hydroxyacylglutathione hydrolase-like"/>
    <property type="match status" value="1"/>
</dbReference>